<dbReference type="PANTHER" id="PTHR42879">
    <property type="entry name" value="3-OXOACYL-(ACYL-CARRIER-PROTEIN) REDUCTASE"/>
    <property type="match status" value="1"/>
</dbReference>
<dbReference type="GO" id="GO:0016491">
    <property type="term" value="F:oxidoreductase activity"/>
    <property type="evidence" value="ECO:0007669"/>
    <property type="project" value="UniProtKB-KW"/>
</dbReference>
<dbReference type="PRINTS" id="PR00081">
    <property type="entry name" value="GDHRDH"/>
</dbReference>
<dbReference type="InterPro" id="IPR050259">
    <property type="entry name" value="SDR"/>
</dbReference>
<accession>A0AAP3V0E5</accession>
<feature type="domain" description="Ketoreductase" evidence="3">
    <location>
        <begin position="9"/>
        <end position="193"/>
    </location>
</feature>
<name>A0AAP3V0E5_9PROT</name>
<sequence length="255" mass="26183">MAAQAKEARVALVTGAARGLGLEIARELGRSGARLVMVDVLEEVHEAAAALAGEGLEAWAATCDVASEEAVDQLVGRVMERHGRIDILVNNAGISPKRDGRKVPAVETSLAQWQRVLDVNLTGAFLLCRACGPLMAERGWGRIVNMASQAARTRSVIAGAAYAASKSGLVGFSRVLAGELGGKGVTVNCIAPGRIVSPMVNEAGEAANAAYLANIPVGRLGVPEDVAAAVAFLASEQAGFVTGAMLDVNGGHFMG</sequence>
<dbReference type="FunFam" id="3.40.50.720:FF:000173">
    <property type="entry name" value="3-oxoacyl-[acyl-carrier protein] reductase"/>
    <property type="match status" value="1"/>
</dbReference>
<dbReference type="RefSeq" id="WP_327787933.1">
    <property type="nucleotide sequence ID" value="NZ_JARGEQ010000024.1"/>
</dbReference>
<reference evidence="4 5" key="1">
    <citation type="submission" date="2023-03" db="EMBL/GenBank/DDBJ databases">
        <title>YIM 152171 draft genome.</title>
        <authorList>
            <person name="Yang Z."/>
        </authorList>
    </citation>
    <scope>NUCLEOTIDE SEQUENCE [LARGE SCALE GENOMIC DNA]</scope>
    <source>
        <strain evidence="4 5">YIM 152171</strain>
    </source>
</reference>
<dbReference type="SMART" id="SM00822">
    <property type="entry name" value="PKS_KR"/>
    <property type="match status" value="1"/>
</dbReference>
<keyword evidence="5" id="KW-1185">Reference proteome</keyword>
<comment type="caution">
    <text evidence="4">The sequence shown here is derived from an EMBL/GenBank/DDBJ whole genome shotgun (WGS) entry which is preliminary data.</text>
</comment>
<dbReference type="InterPro" id="IPR036291">
    <property type="entry name" value="NAD(P)-bd_dom_sf"/>
</dbReference>
<dbReference type="AlphaFoldDB" id="A0AAP3V0E5"/>
<dbReference type="EMBL" id="JARGEQ010000024">
    <property type="protein sequence ID" value="MDF1585515.1"/>
    <property type="molecule type" value="Genomic_DNA"/>
</dbReference>
<dbReference type="InterPro" id="IPR057326">
    <property type="entry name" value="KR_dom"/>
</dbReference>
<dbReference type="Gene3D" id="3.40.50.720">
    <property type="entry name" value="NAD(P)-binding Rossmann-like Domain"/>
    <property type="match status" value="1"/>
</dbReference>
<dbReference type="Pfam" id="PF13561">
    <property type="entry name" value="adh_short_C2"/>
    <property type="match status" value="1"/>
</dbReference>
<dbReference type="Proteomes" id="UP001301140">
    <property type="component" value="Unassembled WGS sequence"/>
</dbReference>
<evidence type="ECO:0000313" key="4">
    <source>
        <dbReference type="EMBL" id="MDF1585515.1"/>
    </source>
</evidence>
<evidence type="ECO:0000256" key="2">
    <source>
        <dbReference type="ARBA" id="ARBA00023002"/>
    </source>
</evidence>
<gene>
    <name evidence="4" type="ORF">PZ740_03835</name>
</gene>
<dbReference type="InterPro" id="IPR002347">
    <property type="entry name" value="SDR_fam"/>
</dbReference>
<dbReference type="PANTHER" id="PTHR42879:SF2">
    <property type="entry name" value="3-OXOACYL-[ACYL-CARRIER-PROTEIN] REDUCTASE FABG"/>
    <property type="match status" value="1"/>
</dbReference>
<evidence type="ECO:0000259" key="3">
    <source>
        <dbReference type="SMART" id="SM00822"/>
    </source>
</evidence>
<evidence type="ECO:0000256" key="1">
    <source>
        <dbReference type="ARBA" id="ARBA00006484"/>
    </source>
</evidence>
<protein>
    <submittedName>
        <fullName evidence="4">SDR family NAD(P)-dependent oxidoreductase</fullName>
    </submittedName>
</protein>
<evidence type="ECO:0000313" key="5">
    <source>
        <dbReference type="Proteomes" id="UP001301140"/>
    </source>
</evidence>
<proteinExistence type="inferred from homology"/>
<organism evidence="4 5">
    <name type="scientific">Marinimicrococcus flavescens</name>
    <dbReference type="NCBI Taxonomy" id="3031815"/>
    <lineage>
        <taxon>Bacteria</taxon>
        <taxon>Pseudomonadati</taxon>
        <taxon>Pseudomonadota</taxon>
        <taxon>Alphaproteobacteria</taxon>
        <taxon>Geminicoccales</taxon>
        <taxon>Geminicoccaceae</taxon>
        <taxon>Marinimicrococcus</taxon>
    </lineage>
</organism>
<dbReference type="NCBIfam" id="NF009466">
    <property type="entry name" value="PRK12826.1-2"/>
    <property type="match status" value="1"/>
</dbReference>
<comment type="similarity">
    <text evidence="1">Belongs to the short-chain dehydrogenases/reductases (SDR) family.</text>
</comment>
<keyword evidence="2" id="KW-0560">Oxidoreductase</keyword>
<dbReference type="PRINTS" id="PR00080">
    <property type="entry name" value="SDRFAMILY"/>
</dbReference>
<dbReference type="SUPFAM" id="SSF51735">
    <property type="entry name" value="NAD(P)-binding Rossmann-fold domains"/>
    <property type="match status" value="1"/>
</dbReference>